<feature type="domain" description="Cadherin" evidence="19">
    <location>
        <begin position="110"/>
        <end position="230"/>
    </location>
</feature>
<feature type="region of interest" description="Disordered" evidence="15">
    <location>
        <begin position="3089"/>
        <end position="3112"/>
    </location>
</feature>
<feature type="region of interest" description="Disordered" evidence="15">
    <location>
        <begin position="2672"/>
        <end position="2695"/>
    </location>
</feature>
<dbReference type="InterPro" id="IPR015919">
    <property type="entry name" value="Cadherin-like_sf"/>
</dbReference>
<dbReference type="FunFam" id="2.60.40.60:FF:000033">
    <property type="entry name" value="FAT atypical cadherin 1"/>
    <property type="match status" value="2"/>
</dbReference>
<accession>A0AAE1AI66</accession>
<dbReference type="FunFam" id="2.60.40.60:FF:000116">
    <property type="entry name" value="Dachsous cadherin-related 2"/>
    <property type="match status" value="1"/>
</dbReference>
<dbReference type="FunFam" id="2.60.40.60:FF:000020">
    <property type="entry name" value="Dachsous cadherin-related 1b"/>
    <property type="match status" value="3"/>
</dbReference>
<evidence type="ECO:0000256" key="1">
    <source>
        <dbReference type="ARBA" id="ARBA00004162"/>
    </source>
</evidence>
<feature type="region of interest" description="Disordered" evidence="15">
    <location>
        <begin position="3129"/>
        <end position="3157"/>
    </location>
</feature>
<dbReference type="Pfam" id="PF00028">
    <property type="entry name" value="Cadherin"/>
    <property type="match status" value="16"/>
</dbReference>
<dbReference type="Gene3D" id="2.10.25.10">
    <property type="entry name" value="Laminin"/>
    <property type="match status" value="3"/>
</dbReference>
<feature type="domain" description="Laminin G" evidence="17">
    <location>
        <begin position="2419"/>
        <end position="2597"/>
    </location>
</feature>
<protein>
    <recommendedName>
        <fullName evidence="22">Protocadherin Fat 4</fullName>
    </recommendedName>
</protein>
<dbReference type="CDD" id="cd11304">
    <property type="entry name" value="Cadherin_repeat"/>
    <property type="match status" value="16"/>
</dbReference>
<dbReference type="FunFam" id="2.60.40.60:FF:000024">
    <property type="entry name" value="FAT atypical cadherin 3"/>
    <property type="match status" value="1"/>
</dbReference>
<feature type="compositionally biased region" description="Basic residues" evidence="15">
    <location>
        <begin position="2965"/>
        <end position="2975"/>
    </location>
</feature>
<evidence type="ECO:0000256" key="8">
    <source>
        <dbReference type="ARBA" id="ARBA00022889"/>
    </source>
</evidence>
<dbReference type="SUPFAM" id="SSF57196">
    <property type="entry name" value="EGF/Laminin"/>
    <property type="match status" value="1"/>
</dbReference>
<feature type="domain" description="Cadherin" evidence="19">
    <location>
        <begin position="863"/>
        <end position="970"/>
    </location>
</feature>
<dbReference type="PROSITE" id="PS50025">
    <property type="entry name" value="LAM_G_DOMAIN"/>
    <property type="match status" value="2"/>
</dbReference>
<dbReference type="GO" id="GO:0005912">
    <property type="term" value="C:adherens junction"/>
    <property type="evidence" value="ECO:0007669"/>
    <property type="project" value="TreeGrafter"/>
</dbReference>
<keyword evidence="11 14" id="KW-1015">Disulfide bond</keyword>
<evidence type="ECO:0000256" key="10">
    <source>
        <dbReference type="ARBA" id="ARBA00023136"/>
    </source>
</evidence>
<dbReference type="Gene3D" id="2.60.120.200">
    <property type="match status" value="2"/>
</dbReference>
<dbReference type="GO" id="GO:0044331">
    <property type="term" value="P:cell-cell adhesion mediated by cadherin"/>
    <property type="evidence" value="ECO:0007669"/>
    <property type="project" value="TreeGrafter"/>
</dbReference>
<dbReference type="SUPFAM" id="SSF49313">
    <property type="entry name" value="Cadherin-like"/>
    <property type="match status" value="16"/>
</dbReference>
<dbReference type="InterPro" id="IPR001881">
    <property type="entry name" value="EGF-like_Ca-bd_dom"/>
</dbReference>
<keyword evidence="12" id="KW-0325">Glycoprotein</keyword>
<dbReference type="GO" id="GO:0034332">
    <property type="term" value="P:adherens junction organization"/>
    <property type="evidence" value="ECO:0007669"/>
    <property type="project" value="TreeGrafter"/>
</dbReference>
<feature type="disulfide bond" evidence="14">
    <location>
        <begin position="2063"/>
        <end position="2072"/>
    </location>
</feature>
<feature type="region of interest" description="Disordered" evidence="15">
    <location>
        <begin position="3292"/>
        <end position="3311"/>
    </location>
</feature>
<dbReference type="SMART" id="SM00179">
    <property type="entry name" value="EGF_CA"/>
    <property type="match status" value="2"/>
</dbReference>
<dbReference type="Proteomes" id="UP001283361">
    <property type="component" value="Unassembled WGS sequence"/>
</dbReference>
<evidence type="ECO:0000256" key="2">
    <source>
        <dbReference type="ARBA" id="ARBA00022475"/>
    </source>
</evidence>
<keyword evidence="9 16" id="KW-1133">Transmembrane helix</keyword>
<evidence type="ECO:0000313" key="20">
    <source>
        <dbReference type="EMBL" id="KAK3787571.1"/>
    </source>
</evidence>
<dbReference type="InterPro" id="IPR039808">
    <property type="entry name" value="Cadherin"/>
</dbReference>
<evidence type="ECO:0000256" key="3">
    <source>
        <dbReference type="ARBA" id="ARBA00022536"/>
    </source>
</evidence>
<evidence type="ECO:0000256" key="6">
    <source>
        <dbReference type="ARBA" id="ARBA00022737"/>
    </source>
</evidence>
<feature type="domain" description="Cadherin" evidence="19">
    <location>
        <begin position="1516"/>
        <end position="1623"/>
    </location>
</feature>
<dbReference type="InterPro" id="IPR000742">
    <property type="entry name" value="EGF"/>
</dbReference>
<feature type="domain" description="Cadherin" evidence="19">
    <location>
        <begin position="1188"/>
        <end position="1292"/>
    </location>
</feature>
<feature type="compositionally biased region" description="Basic residues" evidence="15">
    <location>
        <begin position="2830"/>
        <end position="2852"/>
    </location>
</feature>
<evidence type="ECO:0000259" key="17">
    <source>
        <dbReference type="PROSITE" id="PS50025"/>
    </source>
</evidence>
<dbReference type="PROSITE" id="PS50026">
    <property type="entry name" value="EGF_3"/>
    <property type="match status" value="4"/>
</dbReference>
<keyword evidence="4 16" id="KW-0812">Transmembrane</keyword>
<dbReference type="PROSITE" id="PS00022">
    <property type="entry name" value="EGF_1"/>
    <property type="match status" value="3"/>
</dbReference>
<dbReference type="EMBL" id="JAWDGP010001852">
    <property type="protein sequence ID" value="KAK3787571.1"/>
    <property type="molecule type" value="Genomic_DNA"/>
</dbReference>
<dbReference type="SMART" id="SM00282">
    <property type="entry name" value="LamG"/>
    <property type="match status" value="2"/>
</dbReference>
<feature type="domain" description="Laminin G" evidence="17">
    <location>
        <begin position="2111"/>
        <end position="2323"/>
    </location>
</feature>
<dbReference type="GO" id="GO:0008013">
    <property type="term" value="F:beta-catenin binding"/>
    <property type="evidence" value="ECO:0007669"/>
    <property type="project" value="TreeGrafter"/>
</dbReference>
<gene>
    <name evidence="20" type="ORF">RRG08_025902</name>
</gene>
<feature type="compositionally biased region" description="Low complexity" evidence="15">
    <location>
        <begin position="3223"/>
        <end position="3237"/>
    </location>
</feature>
<feature type="domain" description="Cadherin" evidence="19">
    <location>
        <begin position="231"/>
        <end position="337"/>
    </location>
</feature>
<dbReference type="GO" id="GO:0005509">
    <property type="term" value="F:calcium ion binding"/>
    <property type="evidence" value="ECO:0007669"/>
    <property type="project" value="UniProtKB-UniRule"/>
</dbReference>
<sequence>MEGCESTLFRVQGPHSEPRNSLLGRLILTMVGLNGVVRYSIVGGPNPALFAIGPINGSLYTTGVLDRESMPIYSVVVMATDQTPNVKNRMSTTATVEVKLRDINDSPPVFLTPPRIHVPETAEVGSTVYTVQAEDADQADTPNSRVQYTLVSQSQSSPPTFRLEPDTGELVLLVALDRETLANHSLVIRAKDGIVGDSGAAATGGSYPPHVTELRLQVLVDDANDNAPEFTATEYRHTVGEDVAVGTSLLRVLATDLDQGFNGAVRYFIVGGEGSHDFHLDATSGVLRVQKALDFERASNYSLQVQALDSSVDAPALSSNATVVITVTDINDFVPVFDDSPYLTFVQEGMQDGSVPVMTVSARDEDSGKNGRLQYSLRKVSPPSDFFRVERHTGEITVLNALDRETTPMYVLTIVAIDHGFPQQIGTGTVTLFVKDVNDHSPVFESSGPYLARVTENQAPGSEVVTVSATDMDQGDNSQIIYSLVDSIGNRFTVHPSSGKVTTTVQLDRELESRYDLMVIATDQGIPPRSASVEVKVIVEDDNDHAPEFGTSSYTATMYDSSNTADFVVGVTAVDQDSGNNGKVHYTLEGPDKTFFHINSRTGVITHAGRVALIQKQRTTFTFTVRASDLGANPLNSTASVVVTLSSASTADRPSFSDFPDHRVTENAPIGTLVTTVKAISATGSGITYHIAGGNVNNAFSVNADSGSIIVANGIDYEVINMFELWLEARDKGGTHLSTFQKLMILVEDENDNSPIFVQTIFTKDLEENCLQDTSVIKVMATDQDSGSNQQLAYSIKSGNTKNTFTINRTTGLITTNTSDVDREKIPFYTLEVMAVDLGDPANSATATVRVTILDQNDNEPTFTGPRSVAVPEDLPVGAQVMKLYTHDADIGENARAHFSLEGSIPGDSTGVSHPFTIDEFTGVITTVAILDAETKERYALTVTAEDDSFSQKTPVAIRILDVNDNAPSFRNPVLVFNFPELKPPNQVVDRLTAQDLDLSSPNNRYFFSLRRPSSLFELNSETGEIVALETMRFYGGQAATGTMNDHILDVVVKDLGIPSLSSEATVIIRVTDANDHSPVFESDQYFSAVPSNLAAGEDILRIRAVDEKDFGRNAEITYHIAGGNGIPFFTVNSTTGMISPKTSLVSQLNRKFLLTMEARDRGIPPQFSRCQVELEITAENLHPPRFNLNPFVKQVREDAAKGFLVDTITATDDDNGINGEVRFHITKGNSEGLFSIGADNGKLTVEGQLDYELQKSYTITITARDRGLHYREVSKDFTINLKDVNDNKPVFRRDYYDGYIKENSPGLTPIIKVSASDDDTDPQNTEVHYSIVHSGGVDLETRSKFQINERTGEIRSTSSATFDFETRTQYTLLVMAFNPARGSSSAVLKSVTTVYIHVEGENEHQPQFIQKTYSFTVSESAAAGFSVGEVKARDSDKGVDGIVYYYLEGESNLKGFSVEPTTGVLRVASRPDYEASPTLTLRVIAKNWGSIRGNDTDYCIVTISINDANDPPEFTQQIYYASIQENAEGYTFVTSVHAEDRDSRPENREFSYEILSGNDLGKFQVSVSGGRIETTGLGVLDRETLPTYSLVIGARDKTDPTIVGSATVSIQLTDINDNGPRFSPENLQVNVPENETAGYEVILLADHTTDADSPPNQGPYRYRLLDSTLSSYFQVELTTGRVTTRRVLNRETNSQFEVRLAVTDHGEPTKTSTLTFTVLVNDINNSQPKPRPLTIQLAVLAGSDASDMGVIANVQPLDSDLTGIFTCVVLSGDTSDFTIRHACDLEALGRLTRDVYSLRVSGSDEKYPPVEYDVMIRVETLTQGDLASSVPLVLGNEKATVFLESKLDLFIGAAEDAFGVSPFTCHVYGLRQEGADLHVMLYVRDNSGRLLGTEDIRRGLTDARRAIEITSGVSIANVAATKCSDTGSSSSGVDRTVEAACLNTGTCSTVVVPSTDGGTMIAESASLVITSPSTDLVPICICPVQFTGSRCEQRQEPCGQTYCDNGQVCGSGNICRCPDGWQGELCRTVDACLKGTLCENGGTCTPVYSDSSASPTGFKCQCPSGHHGRYCEMSDYCREAPCSEHSTCEELTDGFQCRCHYGYHGAHCQLPSTSFTEGSYAYFSPVDNYHVFNVTLYFATVGSDGLLLYSPVAVASRGRGSGFVAVEVVDGLAKVSYLLDAQSGVISLSTNAVVSNGYWRRLEFTKTLRTATLVLQKCEASVCEPCTDRDRSCYDQATFDSGSPQVIGQYISLGGVSPDQFEADLLPHHAGLVSTHDFVGCMHSVSVNGQTVDATLAPTAASSPTASGLSRPLEARGVSVGCPRTSASDLCLAGKNPALKDSQVIVGDSKMSPGSGLCYNGGTCVEEWTKATCICPGEYMDDQCRVAKQPFTLGSNAVVKYSINPNFVRDTKLAAAVASAGAGGSGRRRRRAAVDGTDSDRSSVMVRFRSTVDQGVLFMSRTEKVTCLLWFSQKEVHFLLKSSDAVNDPLSLPAPDINDGEWHNVTVRASLTSYLLDLDGKASITRDFGITYDFDSLDVVEMAISGEATVPPNNQRVPGLDGCLSQFLLNDSPLPLNGSGSDKYIISVLGSVGGGCGALCAGNPCGGDNTCIVEGETYSCLLVAEGDAGLETGIIIVIVFFVVILIIIVAVFVLFRTRRDLFHKCVRTKKQNRGGVGMGSSAGSSAGGSSNSSNGKVNVNIHENIVPGLNGSVNHRYALNASDEEAIIRNHIAESLNSAAHKSSSLTDRPDLIGGSSGYSPNSPQPLHLSDGTVILEGGGDLMMGGGAGGDEDIPEHYDFENASSIAPSDIAPSDMIRHYRDFRNNGGAHHHHHHHHHHQQQKQHYHHHHQQPLPPPPLNNHLFNKYRENSPSAHLVPGYRSSPGPGGIPHPGVPSHVHHQLHHTRQSPVSLTGSALSVPAAVPERNHTVGGRPSSAQAAVNLPDGPRSRTSPLTQLNVVRSPRSPHNHRHHQHNYSSNSISPTNQNNNSHHHHHHHDNSRSDSTQSIGSHHSHSSSSSATGVPHHNAPPPSYPHMNPTIQSRPLPPIKAPRGVTNGVLPKGLTVEDVNRLNARPDLTDPVSVMDAVSSSLDNTGRPRAGAHGGPGPKHHLLASHQHHIMAAHDPVLDSSLLLDPPDSSSDDSGANDSFTCSEFEYDNTNSDLAGRIIRDRDPGKLIFSKVAEEAENEVDDHQPNLHHPISNQNGGLTLGPHSDGLNSNGDSFTSTNVSSSGSPASQTQEVGGHPRGSPSSAIGAGIPGSLPSPYDFDTLLNWGPNFDKLVGVFRDIAQLPDSRGEKVQGSPDHDYEEYV</sequence>
<feature type="region of interest" description="Disordered" evidence="15">
    <location>
        <begin position="2823"/>
        <end position="2913"/>
    </location>
</feature>
<dbReference type="GO" id="GO:0000902">
    <property type="term" value="P:cell morphogenesis"/>
    <property type="evidence" value="ECO:0007669"/>
    <property type="project" value="TreeGrafter"/>
</dbReference>
<dbReference type="FunFam" id="2.60.40.60:FF:000106">
    <property type="entry name" value="FAT atypical cadherin 4"/>
    <property type="match status" value="1"/>
</dbReference>
<dbReference type="Gene3D" id="2.60.40.60">
    <property type="entry name" value="Cadherins"/>
    <property type="match status" value="16"/>
</dbReference>
<dbReference type="PROSITE" id="PS50268">
    <property type="entry name" value="CADHERIN_2"/>
    <property type="match status" value="16"/>
</dbReference>
<feature type="domain" description="Cadherin" evidence="19">
    <location>
        <begin position="446"/>
        <end position="549"/>
    </location>
</feature>
<organism evidence="20 21">
    <name type="scientific">Elysia crispata</name>
    <name type="common">lettuce slug</name>
    <dbReference type="NCBI Taxonomy" id="231223"/>
    <lineage>
        <taxon>Eukaryota</taxon>
        <taxon>Metazoa</taxon>
        <taxon>Spiralia</taxon>
        <taxon>Lophotrochozoa</taxon>
        <taxon>Mollusca</taxon>
        <taxon>Gastropoda</taxon>
        <taxon>Heterobranchia</taxon>
        <taxon>Euthyneura</taxon>
        <taxon>Panpulmonata</taxon>
        <taxon>Sacoglossa</taxon>
        <taxon>Placobranchoidea</taxon>
        <taxon>Plakobranchidae</taxon>
        <taxon>Elysia</taxon>
    </lineage>
</organism>
<dbReference type="SUPFAM" id="SSF49899">
    <property type="entry name" value="Concanavalin A-like lectins/glucanases"/>
    <property type="match status" value="2"/>
</dbReference>
<feature type="region of interest" description="Disordered" evidence="15">
    <location>
        <begin position="2740"/>
        <end position="2767"/>
    </location>
</feature>
<feature type="transmembrane region" description="Helical" evidence="16">
    <location>
        <begin position="2635"/>
        <end position="2656"/>
    </location>
</feature>
<feature type="disulfide bond" evidence="14">
    <location>
        <begin position="2376"/>
        <end position="2385"/>
    </location>
</feature>
<evidence type="ECO:0000256" key="14">
    <source>
        <dbReference type="PROSITE-ProRule" id="PRU00076"/>
    </source>
</evidence>
<feature type="domain" description="Cadherin" evidence="19">
    <location>
        <begin position="971"/>
        <end position="1081"/>
    </location>
</feature>
<keyword evidence="3 14" id="KW-0245">EGF-like domain</keyword>
<dbReference type="FunFam" id="2.60.40.60:FF:000039">
    <property type="entry name" value="FAT atypical cadherin 3"/>
    <property type="match status" value="1"/>
</dbReference>
<dbReference type="FunFam" id="2.60.40.60:FF:000015">
    <property type="entry name" value="FAT atypical cadherin 1"/>
    <property type="match status" value="1"/>
</dbReference>
<dbReference type="InterPro" id="IPR020894">
    <property type="entry name" value="Cadherin_CS"/>
</dbReference>
<feature type="compositionally biased region" description="Polar residues" evidence="15">
    <location>
        <begin position="3146"/>
        <end position="3157"/>
    </location>
</feature>
<evidence type="ECO:0008006" key="22">
    <source>
        <dbReference type="Google" id="ProtNLM"/>
    </source>
</evidence>
<proteinExistence type="predicted"/>
<feature type="domain" description="EGF-like" evidence="18">
    <location>
        <begin position="2029"/>
        <end position="2073"/>
    </location>
</feature>
<evidence type="ECO:0000256" key="15">
    <source>
        <dbReference type="SAM" id="MobiDB-lite"/>
    </source>
</evidence>
<evidence type="ECO:0000256" key="4">
    <source>
        <dbReference type="ARBA" id="ARBA00022692"/>
    </source>
</evidence>
<dbReference type="GO" id="GO:0007163">
    <property type="term" value="P:establishment or maintenance of cell polarity"/>
    <property type="evidence" value="ECO:0007669"/>
    <property type="project" value="UniProtKB-ARBA"/>
</dbReference>
<feature type="domain" description="Cadherin" evidence="19">
    <location>
        <begin position="1410"/>
        <end position="1515"/>
    </location>
</feature>
<comment type="caution">
    <text evidence="20">The sequence shown here is derived from an EMBL/GenBank/DDBJ whole genome shotgun (WGS) entry which is preliminary data.</text>
</comment>
<evidence type="ECO:0000256" key="12">
    <source>
        <dbReference type="ARBA" id="ARBA00023180"/>
    </source>
</evidence>
<dbReference type="SMART" id="SM00181">
    <property type="entry name" value="EGF"/>
    <property type="match status" value="5"/>
</dbReference>
<feature type="compositionally biased region" description="Polar residues" evidence="15">
    <location>
        <begin position="2950"/>
        <end position="2960"/>
    </location>
</feature>
<feature type="compositionally biased region" description="Low complexity" evidence="15">
    <location>
        <begin position="2682"/>
        <end position="2695"/>
    </location>
</feature>
<evidence type="ECO:0000256" key="5">
    <source>
        <dbReference type="ARBA" id="ARBA00022729"/>
    </source>
</evidence>
<feature type="domain" description="Cadherin" evidence="19">
    <location>
        <begin position="338"/>
        <end position="444"/>
    </location>
</feature>
<dbReference type="CDD" id="cd00110">
    <property type="entry name" value="LamG"/>
    <property type="match status" value="1"/>
</dbReference>
<dbReference type="GO" id="GO:0016342">
    <property type="term" value="C:catenin complex"/>
    <property type="evidence" value="ECO:0007669"/>
    <property type="project" value="TreeGrafter"/>
</dbReference>
<feature type="domain" description="Cadherin" evidence="19">
    <location>
        <begin position="550"/>
        <end position="656"/>
    </location>
</feature>
<feature type="domain" description="Cadherin" evidence="19">
    <location>
        <begin position="1293"/>
        <end position="1409"/>
    </location>
</feature>
<keyword evidence="8" id="KW-0130">Cell adhesion</keyword>
<evidence type="ECO:0000256" key="11">
    <source>
        <dbReference type="ARBA" id="ARBA00023157"/>
    </source>
</evidence>
<reference evidence="20" key="1">
    <citation type="journal article" date="2023" name="G3 (Bethesda)">
        <title>A reference genome for the long-term kleptoplast-retaining sea slug Elysia crispata morphotype clarki.</title>
        <authorList>
            <person name="Eastman K.E."/>
            <person name="Pendleton A.L."/>
            <person name="Shaikh M.A."/>
            <person name="Suttiyut T."/>
            <person name="Ogas R."/>
            <person name="Tomko P."/>
            <person name="Gavelis G."/>
            <person name="Widhalm J.R."/>
            <person name="Wisecaver J.H."/>
        </authorList>
    </citation>
    <scope>NUCLEOTIDE SEQUENCE</scope>
    <source>
        <strain evidence="20">ECLA1</strain>
    </source>
</reference>
<dbReference type="GO" id="GO:0045296">
    <property type="term" value="F:cadherin binding"/>
    <property type="evidence" value="ECO:0007669"/>
    <property type="project" value="TreeGrafter"/>
</dbReference>
<feature type="domain" description="EGF-like" evidence="18">
    <location>
        <begin position="2351"/>
        <end position="2386"/>
    </location>
</feature>
<dbReference type="PRINTS" id="PR00205">
    <property type="entry name" value="CADHERIN"/>
</dbReference>
<keyword evidence="6" id="KW-0677">Repeat</keyword>
<feature type="domain" description="EGF-like" evidence="18">
    <location>
        <begin position="2074"/>
        <end position="2110"/>
    </location>
</feature>
<feature type="compositionally biased region" description="Basic residues" evidence="15">
    <location>
        <begin position="2898"/>
        <end position="2907"/>
    </location>
</feature>
<feature type="domain" description="Cadherin" evidence="19">
    <location>
        <begin position="1082"/>
        <end position="1187"/>
    </location>
</feature>
<dbReference type="PANTHER" id="PTHR24027:SF438">
    <property type="entry name" value="CADHERIN 23"/>
    <property type="match status" value="1"/>
</dbReference>
<evidence type="ECO:0000256" key="13">
    <source>
        <dbReference type="PROSITE-ProRule" id="PRU00043"/>
    </source>
</evidence>
<dbReference type="SMART" id="SM00112">
    <property type="entry name" value="CA"/>
    <property type="match status" value="16"/>
</dbReference>
<evidence type="ECO:0000256" key="9">
    <source>
        <dbReference type="ARBA" id="ARBA00022989"/>
    </source>
</evidence>
<dbReference type="Pfam" id="PF02210">
    <property type="entry name" value="Laminin_G_2"/>
    <property type="match status" value="2"/>
</dbReference>
<keyword evidence="5" id="KW-0732">Signal</keyword>
<keyword evidence="10 16" id="KW-0472">Membrane</keyword>
<feature type="region of interest" description="Disordered" evidence="15">
    <location>
        <begin position="2926"/>
        <end position="3055"/>
    </location>
</feature>
<evidence type="ECO:0000259" key="18">
    <source>
        <dbReference type="PROSITE" id="PS50026"/>
    </source>
</evidence>
<comment type="caution">
    <text evidence="14">Lacks conserved residue(s) required for the propagation of feature annotation.</text>
</comment>
<dbReference type="GO" id="GO:0007156">
    <property type="term" value="P:homophilic cell adhesion via plasma membrane adhesion molecules"/>
    <property type="evidence" value="ECO:0007669"/>
    <property type="project" value="InterPro"/>
</dbReference>
<feature type="disulfide bond" evidence="14">
    <location>
        <begin position="2100"/>
        <end position="2109"/>
    </location>
</feature>
<keyword evidence="21" id="KW-1185">Reference proteome</keyword>
<dbReference type="InterPro" id="IPR002126">
    <property type="entry name" value="Cadherin-like_dom"/>
</dbReference>
<name>A0AAE1AI66_9GAST</name>
<keyword evidence="7 13" id="KW-0106">Calcium</keyword>
<feature type="domain" description="Cadherin" evidence="19">
    <location>
        <begin position="758"/>
        <end position="863"/>
    </location>
</feature>
<feature type="domain" description="Cadherin" evidence="19">
    <location>
        <begin position="1624"/>
        <end position="1731"/>
    </location>
</feature>
<dbReference type="GO" id="GO:0016477">
    <property type="term" value="P:cell migration"/>
    <property type="evidence" value="ECO:0007669"/>
    <property type="project" value="TreeGrafter"/>
</dbReference>
<keyword evidence="2" id="KW-1003">Cell membrane</keyword>
<feature type="domain" description="Cadherin" evidence="19">
    <location>
        <begin position="664"/>
        <end position="757"/>
    </location>
</feature>
<dbReference type="InterPro" id="IPR013320">
    <property type="entry name" value="ConA-like_dom_sf"/>
</dbReference>
<dbReference type="CDD" id="cd00054">
    <property type="entry name" value="EGF_CA"/>
    <property type="match status" value="3"/>
</dbReference>
<evidence type="ECO:0000256" key="7">
    <source>
        <dbReference type="ARBA" id="ARBA00022837"/>
    </source>
</evidence>
<feature type="domain" description="Cadherin" evidence="19">
    <location>
        <begin position="34"/>
        <end position="110"/>
    </location>
</feature>
<comment type="subcellular location">
    <subcellularLocation>
        <location evidence="1">Cell membrane</location>
        <topology evidence="1">Single-pass membrane protein</topology>
    </subcellularLocation>
</comment>
<dbReference type="PANTHER" id="PTHR24027">
    <property type="entry name" value="CADHERIN-23"/>
    <property type="match status" value="1"/>
</dbReference>
<dbReference type="PROSITE" id="PS01186">
    <property type="entry name" value="EGF_2"/>
    <property type="match status" value="2"/>
</dbReference>
<dbReference type="GO" id="GO:0007043">
    <property type="term" value="P:cell-cell junction assembly"/>
    <property type="evidence" value="ECO:0007669"/>
    <property type="project" value="TreeGrafter"/>
</dbReference>
<feature type="compositionally biased region" description="Low complexity" evidence="15">
    <location>
        <begin position="3129"/>
        <end position="3144"/>
    </location>
</feature>
<dbReference type="InterPro" id="IPR001791">
    <property type="entry name" value="Laminin_G"/>
</dbReference>
<evidence type="ECO:0000256" key="16">
    <source>
        <dbReference type="SAM" id="Phobius"/>
    </source>
</evidence>
<dbReference type="PROSITE" id="PS00232">
    <property type="entry name" value="CADHERIN_1"/>
    <property type="match status" value="5"/>
</dbReference>
<evidence type="ECO:0000313" key="21">
    <source>
        <dbReference type="Proteomes" id="UP001283361"/>
    </source>
</evidence>
<dbReference type="GO" id="GO:0016339">
    <property type="term" value="P:calcium-dependent cell-cell adhesion via plasma membrane cell adhesion molecules"/>
    <property type="evidence" value="ECO:0007669"/>
    <property type="project" value="TreeGrafter"/>
</dbReference>
<feature type="disulfide bond" evidence="14">
    <location>
        <begin position="2018"/>
        <end position="2027"/>
    </location>
</feature>
<feature type="domain" description="EGF-like" evidence="18">
    <location>
        <begin position="1995"/>
        <end position="2028"/>
    </location>
</feature>
<feature type="region of interest" description="Disordered" evidence="15">
    <location>
        <begin position="3185"/>
        <end position="3258"/>
    </location>
</feature>
<evidence type="ECO:0000259" key="19">
    <source>
        <dbReference type="PROSITE" id="PS50268"/>
    </source>
</evidence>